<dbReference type="OrthoDB" id="329172at2"/>
<dbReference type="Gene3D" id="3.40.50.1010">
    <property type="entry name" value="5'-nuclease"/>
    <property type="match status" value="1"/>
</dbReference>
<organism evidence="1 2">
    <name type="scientific">Alkanindiges illinoisensis</name>
    <dbReference type="NCBI Taxonomy" id="197183"/>
    <lineage>
        <taxon>Bacteria</taxon>
        <taxon>Pseudomonadati</taxon>
        <taxon>Pseudomonadota</taxon>
        <taxon>Gammaproteobacteria</taxon>
        <taxon>Moraxellales</taxon>
        <taxon>Moraxellaceae</taxon>
        <taxon>Alkanindiges</taxon>
    </lineage>
</organism>
<gene>
    <name evidence="1" type="ORF">E2B99_05935</name>
</gene>
<evidence type="ECO:0000313" key="2">
    <source>
        <dbReference type="Proteomes" id="UP000297834"/>
    </source>
</evidence>
<sequence>MNVLVDSSVWVNHFKYRHDHLIELLLVDIATTHPMIVLELCCGTPPAPRLQTLRDIDNLRHANQATFTEVTKLIEQHSLYGLGCGLVDLSLLAATLITPDTRLWTLDKRLHQLAQRFNVAYQPPSLAIT</sequence>
<protein>
    <submittedName>
        <fullName evidence="1">VapC toxin family PIN domain ribonuclease</fullName>
    </submittedName>
</protein>
<dbReference type="RefSeq" id="WP_134244031.1">
    <property type="nucleotide sequence ID" value="NZ_SNTY01000017.1"/>
</dbReference>
<dbReference type="EMBL" id="SNTY01000017">
    <property type="protein sequence ID" value="TEU28528.1"/>
    <property type="molecule type" value="Genomic_DNA"/>
</dbReference>
<dbReference type="Proteomes" id="UP000297834">
    <property type="component" value="Unassembled WGS sequence"/>
</dbReference>
<proteinExistence type="predicted"/>
<accession>A0A4Y7XDD6</accession>
<name>A0A4Y7XDD6_9GAMM</name>
<keyword evidence="2" id="KW-1185">Reference proteome</keyword>
<comment type="caution">
    <text evidence="1">The sequence shown here is derived from an EMBL/GenBank/DDBJ whole genome shotgun (WGS) entry which is preliminary data.</text>
</comment>
<dbReference type="InterPro" id="IPR029060">
    <property type="entry name" value="PIN-like_dom_sf"/>
</dbReference>
<evidence type="ECO:0000313" key="1">
    <source>
        <dbReference type="EMBL" id="TEU28528.1"/>
    </source>
</evidence>
<dbReference type="AlphaFoldDB" id="A0A4Y7XDD6"/>
<reference evidence="1 2" key="1">
    <citation type="submission" date="2019-03" db="EMBL/GenBank/DDBJ databases">
        <title>Alkanindiges illinoisensis: a potential pathogenic isolated from ascites of a gastric cancer patient with abdominal metastasis.</title>
        <authorList>
            <person name="Hu X."/>
            <person name="Yang B."/>
            <person name="Yan X."/>
            <person name="Lin L."/>
            <person name="Zhao H."/>
            <person name="Zhou F."/>
            <person name="Su B."/>
            <person name="Chen J."/>
            <person name="Rui Y."/>
            <person name="Wang Q."/>
            <person name="Zheng L."/>
        </authorList>
    </citation>
    <scope>NUCLEOTIDE SEQUENCE [LARGE SCALE GENOMIC DNA]</scope>
    <source>
        <strain evidence="1 2">NFYY 23406</strain>
    </source>
</reference>
<dbReference type="SUPFAM" id="SSF88723">
    <property type="entry name" value="PIN domain-like"/>
    <property type="match status" value="1"/>
</dbReference>